<evidence type="ECO:0000259" key="14">
    <source>
        <dbReference type="PROSITE" id="PS50067"/>
    </source>
</evidence>
<organism evidence="15 16">
    <name type="scientific">Schizosaccharomyces octosporus (strain yFS286)</name>
    <name type="common">Fission yeast</name>
    <name type="synonym">Octosporomyces octosporus</name>
    <dbReference type="NCBI Taxonomy" id="483514"/>
    <lineage>
        <taxon>Eukaryota</taxon>
        <taxon>Fungi</taxon>
        <taxon>Dikarya</taxon>
        <taxon>Ascomycota</taxon>
        <taxon>Taphrinomycotina</taxon>
        <taxon>Schizosaccharomycetes</taxon>
        <taxon>Schizosaccharomycetales</taxon>
        <taxon>Schizosaccharomycetaceae</taxon>
        <taxon>Schizosaccharomyces</taxon>
    </lineage>
</organism>
<evidence type="ECO:0000256" key="6">
    <source>
        <dbReference type="ARBA" id="ARBA00022840"/>
    </source>
</evidence>
<dbReference type="GO" id="GO:0007018">
    <property type="term" value="P:microtubule-based movement"/>
    <property type="evidence" value="ECO:0007669"/>
    <property type="project" value="InterPro"/>
</dbReference>
<feature type="domain" description="Kinesin motor" evidence="14">
    <location>
        <begin position="475"/>
        <end position="809"/>
    </location>
</feature>
<dbReference type="HOGENOM" id="CLU_001485_12_1_1"/>
<dbReference type="CDD" id="cd01366">
    <property type="entry name" value="KISc_C_terminal"/>
    <property type="match status" value="1"/>
</dbReference>
<dbReference type="GO" id="GO:0005524">
    <property type="term" value="F:ATP binding"/>
    <property type="evidence" value="ECO:0007669"/>
    <property type="project" value="UniProtKB-UniRule"/>
</dbReference>
<protein>
    <recommendedName>
        <fullName evidence="11">Kinesin-like protein</fullName>
    </recommendedName>
</protein>
<dbReference type="InterPro" id="IPR027640">
    <property type="entry name" value="Kinesin-like_fam"/>
</dbReference>
<feature type="coiled-coil region" evidence="12">
    <location>
        <begin position="226"/>
        <end position="264"/>
    </location>
</feature>
<comment type="similarity">
    <text evidence="2">Belongs to the TRAFAC class myosin-kinesin ATPase superfamily. Kinesin family. KIN-14 subfamily.</text>
</comment>
<keyword evidence="7 12" id="KW-0175">Coiled coil</keyword>
<dbReference type="GeneID" id="25030516"/>
<dbReference type="Pfam" id="PF00225">
    <property type="entry name" value="Kinesin"/>
    <property type="match status" value="1"/>
</dbReference>
<dbReference type="PROSITE" id="PS00411">
    <property type="entry name" value="KINESIN_MOTOR_1"/>
    <property type="match status" value="1"/>
</dbReference>
<dbReference type="GO" id="GO:0008017">
    <property type="term" value="F:microtubule binding"/>
    <property type="evidence" value="ECO:0007669"/>
    <property type="project" value="InterPro"/>
</dbReference>
<dbReference type="AlphaFoldDB" id="S9PTK4"/>
<keyword evidence="6 10" id="KW-0067">ATP-binding</keyword>
<comment type="subcellular location">
    <subcellularLocation>
        <location evidence="1">Cytoplasm</location>
        <location evidence="1">Cytoskeleton</location>
    </subcellularLocation>
</comment>
<reference evidence="15 16" key="1">
    <citation type="journal article" date="2011" name="Science">
        <title>Comparative functional genomics of the fission yeasts.</title>
        <authorList>
            <person name="Rhind N."/>
            <person name="Chen Z."/>
            <person name="Yassour M."/>
            <person name="Thompson D.A."/>
            <person name="Haas B.J."/>
            <person name="Habib N."/>
            <person name="Wapinski I."/>
            <person name="Roy S."/>
            <person name="Lin M.F."/>
            <person name="Heiman D.I."/>
            <person name="Young S.K."/>
            <person name="Furuya K."/>
            <person name="Guo Y."/>
            <person name="Pidoux A."/>
            <person name="Chen H.M."/>
            <person name="Robbertse B."/>
            <person name="Goldberg J.M."/>
            <person name="Aoki K."/>
            <person name="Bayne E.H."/>
            <person name="Berlin A.M."/>
            <person name="Desjardins C.A."/>
            <person name="Dobbs E."/>
            <person name="Dukaj L."/>
            <person name="Fan L."/>
            <person name="FitzGerald M.G."/>
            <person name="French C."/>
            <person name="Gujja S."/>
            <person name="Hansen K."/>
            <person name="Keifenheim D."/>
            <person name="Levin J.Z."/>
            <person name="Mosher R.A."/>
            <person name="Mueller C.A."/>
            <person name="Pfiffner J."/>
            <person name="Priest M."/>
            <person name="Russ C."/>
            <person name="Smialowska A."/>
            <person name="Swoboda P."/>
            <person name="Sykes S.M."/>
            <person name="Vaughn M."/>
            <person name="Vengrova S."/>
            <person name="Yoder R."/>
            <person name="Zeng Q."/>
            <person name="Allshire R."/>
            <person name="Baulcombe D."/>
            <person name="Birren B.W."/>
            <person name="Brown W."/>
            <person name="Ekwall K."/>
            <person name="Kellis M."/>
            <person name="Leatherwood J."/>
            <person name="Levin H."/>
            <person name="Margalit H."/>
            <person name="Martienssen R."/>
            <person name="Nieduszynski C.A."/>
            <person name="Spatafora J.W."/>
            <person name="Friedman N."/>
            <person name="Dalgaard J.Z."/>
            <person name="Baumann P."/>
            <person name="Niki H."/>
            <person name="Regev A."/>
            <person name="Nusbaum C."/>
        </authorList>
    </citation>
    <scope>NUCLEOTIDE SEQUENCE [LARGE SCALE GENOMIC DNA]</scope>
    <source>
        <strain evidence="16">yFS286</strain>
    </source>
</reference>
<name>S9PTK4_SCHOY</name>
<dbReference type="InterPro" id="IPR019821">
    <property type="entry name" value="Kinesin_motor_CS"/>
</dbReference>
<dbReference type="OrthoDB" id="3176171at2759"/>
<dbReference type="Proteomes" id="UP000016088">
    <property type="component" value="Unassembled WGS sequence"/>
</dbReference>
<evidence type="ECO:0000256" key="7">
    <source>
        <dbReference type="ARBA" id="ARBA00023054"/>
    </source>
</evidence>
<dbReference type="SMART" id="SM00129">
    <property type="entry name" value="KISc"/>
    <property type="match status" value="1"/>
</dbReference>
<feature type="binding site" evidence="10">
    <location>
        <begin position="565"/>
        <end position="572"/>
    </location>
    <ligand>
        <name>ATP</name>
        <dbReference type="ChEBI" id="CHEBI:30616"/>
    </ligand>
</feature>
<evidence type="ECO:0000256" key="8">
    <source>
        <dbReference type="ARBA" id="ARBA00023175"/>
    </source>
</evidence>
<dbReference type="GO" id="GO:0008569">
    <property type="term" value="F:minus-end-directed microtubule motor activity"/>
    <property type="evidence" value="ECO:0007669"/>
    <property type="project" value="UniProtKB-ARBA"/>
</dbReference>
<keyword evidence="4 11" id="KW-0493">Microtubule</keyword>
<dbReference type="SUPFAM" id="SSF52540">
    <property type="entry name" value="P-loop containing nucleoside triphosphate hydrolases"/>
    <property type="match status" value="1"/>
</dbReference>
<dbReference type="SUPFAM" id="SSF57997">
    <property type="entry name" value="Tropomyosin"/>
    <property type="match status" value="1"/>
</dbReference>
<feature type="compositionally biased region" description="Polar residues" evidence="13">
    <location>
        <begin position="1"/>
        <end position="22"/>
    </location>
</feature>
<dbReference type="PANTHER" id="PTHR47972:SF45">
    <property type="entry name" value="PROTEIN CLARET SEGREGATIONAL"/>
    <property type="match status" value="1"/>
</dbReference>
<evidence type="ECO:0000256" key="12">
    <source>
        <dbReference type="SAM" id="Coils"/>
    </source>
</evidence>
<gene>
    <name evidence="15" type="ORF">SOCG_01536</name>
</gene>
<evidence type="ECO:0000256" key="10">
    <source>
        <dbReference type="PROSITE-ProRule" id="PRU00283"/>
    </source>
</evidence>
<keyword evidence="3" id="KW-0963">Cytoplasm</keyword>
<accession>S9PTK4</accession>
<evidence type="ECO:0000256" key="2">
    <source>
        <dbReference type="ARBA" id="ARBA00010899"/>
    </source>
</evidence>
<dbReference type="PANTHER" id="PTHR47972">
    <property type="entry name" value="KINESIN-LIKE PROTEIN KLP-3"/>
    <property type="match status" value="1"/>
</dbReference>
<dbReference type="FunFam" id="3.40.850.10:FF:000065">
    <property type="entry name" value="Kinesin-like protein"/>
    <property type="match status" value="1"/>
</dbReference>
<sequence length="819" mass="92558">MEENRSTGLQSRIPTPTKSLSPARNGIKEFNSHIPPPSVKTNLSSRILKPRASLSTLNNEANLIKPTKLPSKMAPPASAGRTSLPAMKTRVPASSGRSNVSRPMGSSMYKRSVSASSHLQKPASVPPTSRSSMDETKSFSDESMTTYSDDRAELSSSVDNSTEARLRSIELAYANLSEKVLQTSTQSPDVKDFFSQRTQMLEESLQNERNRSLSLQNDYSTLLREVAEHEANQIFSKKQIENLKEALEGAEREHHRQIEDMEVNHARVLENECYLYQQKQQEQELFYSEEHNNLQLQSKQRMEEIENHYEQLMKNVSAEHETMVKNVTEEKDAFIKKVQEGASLALKKTTEKHEVAIKELEARIKPLEESRDNLASELEQTQNSLKLQKETSTFLQANLDERSTALLNSESRCRSLENTVVELEQKNQNLQNRLSEVESLLDASNSDKQTLINKLLKEESMRRKLHNTIQELKGNIRVFCRVRPCMGDEKPAEINYPGQGEEANEIEVLTEGTGSSLTGNSLKKYPFKFDRVFAPDINNEEIFEEISQLIQSAMDGYNVCIFAYGQTGSGKTYTMSSPTGMIPCAVQMIYNRAFGLRERGWEYRMEGQFLEIYNESIKDLLVSNSNDDNDKKKYEIYHDAKEGKTWVTNLAREPLENSEQVSWLLEQSAKNRFVAATNANEHSSRSHSVFMLHIQGINHLTGERCHSTLNLIDLAGSERLSHSQSTGDRLKETQAINKSLSCLGDVIHALGGEKEGTYVPYRNSKLTNLLQHSLGGNSKTLMFVNVSPVQQHVSETLCSLRFATKVNNTHIGTARRVMK</sequence>
<evidence type="ECO:0000256" key="11">
    <source>
        <dbReference type="RuleBase" id="RU000394"/>
    </source>
</evidence>
<dbReference type="InterPro" id="IPR027417">
    <property type="entry name" value="P-loop_NTPase"/>
</dbReference>
<dbReference type="PRINTS" id="PR00380">
    <property type="entry name" value="KINESINHEAVY"/>
</dbReference>
<dbReference type="VEuPathDB" id="FungiDB:SOCG_01536"/>
<evidence type="ECO:0000256" key="4">
    <source>
        <dbReference type="ARBA" id="ARBA00022701"/>
    </source>
</evidence>
<evidence type="ECO:0000256" key="5">
    <source>
        <dbReference type="ARBA" id="ARBA00022741"/>
    </source>
</evidence>
<dbReference type="InterPro" id="IPR036961">
    <property type="entry name" value="Kinesin_motor_dom_sf"/>
</dbReference>
<evidence type="ECO:0000256" key="1">
    <source>
        <dbReference type="ARBA" id="ARBA00004245"/>
    </source>
</evidence>
<evidence type="ECO:0000256" key="13">
    <source>
        <dbReference type="SAM" id="MobiDB-lite"/>
    </source>
</evidence>
<dbReference type="OMA" id="WEYRMEG"/>
<dbReference type="eggNOG" id="KOG0239">
    <property type="taxonomic scope" value="Eukaryota"/>
</dbReference>
<evidence type="ECO:0000313" key="15">
    <source>
        <dbReference type="EMBL" id="EPX71317.1"/>
    </source>
</evidence>
<keyword evidence="16" id="KW-1185">Reference proteome</keyword>
<feature type="coiled-coil region" evidence="12">
    <location>
        <begin position="357"/>
        <end position="447"/>
    </location>
</feature>
<dbReference type="EMBL" id="KE503208">
    <property type="protein sequence ID" value="EPX71317.1"/>
    <property type="molecule type" value="Genomic_DNA"/>
</dbReference>
<dbReference type="InterPro" id="IPR001752">
    <property type="entry name" value="Kinesin_motor_dom"/>
</dbReference>
<dbReference type="Gene3D" id="3.40.850.10">
    <property type="entry name" value="Kinesin motor domain"/>
    <property type="match status" value="1"/>
</dbReference>
<feature type="region of interest" description="Disordered" evidence="13">
    <location>
        <begin position="1"/>
        <end position="161"/>
    </location>
</feature>
<feature type="coiled-coil region" evidence="12">
    <location>
        <begin position="295"/>
        <end position="322"/>
    </location>
</feature>
<dbReference type="GO" id="GO:0005874">
    <property type="term" value="C:microtubule"/>
    <property type="evidence" value="ECO:0007669"/>
    <property type="project" value="UniProtKB-KW"/>
</dbReference>
<dbReference type="PROSITE" id="PS50067">
    <property type="entry name" value="KINESIN_MOTOR_2"/>
    <property type="match status" value="1"/>
</dbReference>
<keyword evidence="5 10" id="KW-0547">Nucleotide-binding</keyword>
<keyword evidence="9" id="KW-0206">Cytoskeleton</keyword>
<dbReference type="RefSeq" id="XP_013019943.1">
    <property type="nucleotide sequence ID" value="XM_013164489.1"/>
</dbReference>
<evidence type="ECO:0000256" key="9">
    <source>
        <dbReference type="ARBA" id="ARBA00023212"/>
    </source>
</evidence>
<proteinExistence type="inferred from homology"/>
<dbReference type="GO" id="GO:0090307">
    <property type="term" value="P:mitotic spindle assembly"/>
    <property type="evidence" value="ECO:0007669"/>
    <property type="project" value="UniProtKB-ARBA"/>
</dbReference>
<evidence type="ECO:0000256" key="3">
    <source>
        <dbReference type="ARBA" id="ARBA00022490"/>
    </source>
</evidence>
<keyword evidence="8 10" id="KW-0505">Motor protein</keyword>
<evidence type="ECO:0000313" key="16">
    <source>
        <dbReference type="Proteomes" id="UP000016088"/>
    </source>
</evidence>